<keyword evidence="3" id="KW-1185">Reference proteome</keyword>
<dbReference type="EMBL" id="JACEIK010001220">
    <property type="protein sequence ID" value="MCD7467335.1"/>
    <property type="molecule type" value="Genomic_DNA"/>
</dbReference>
<sequence>MAKNIGILVCLLLVILDVAAGILGIQAEVEQNKVQELKSKEELDMPLLTSNLPCFLCIPMDHYGHCILIAGSWNIVKWKGKKI</sequence>
<name>A0ABS8T8R7_DATST</name>
<feature type="signal peptide" evidence="1">
    <location>
        <begin position="1"/>
        <end position="21"/>
    </location>
</feature>
<accession>A0ABS8T8R7</accession>
<evidence type="ECO:0000313" key="2">
    <source>
        <dbReference type="EMBL" id="MCD7467335.1"/>
    </source>
</evidence>
<keyword evidence="1" id="KW-0732">Signal</keyword>
<proteinExistence type="predicted"/>
<comment type="caution">
    <text evidence="2">The sequence shown here is derived from an EMBL/GenBank/DDBJ whole genome shotgun (WGS) entry which is preliminary data.</text>
</comment>
<evidence type="ECO:0000313" key="3">
    <source>
        <dbReference type="Proteomes" id="UP000823775"/>
    </source>
</evidence>
<evidence type="ECO:0008006" key="4">
    <source>
        <dbReference type="Google" id="ProtNLM"/>
    </source>
</evidence>
<gene>
    <name evidence="2" type="ORF">HAX54_004727</name>
</gene>
<evidence type="ECO:0000256" key="1">
    <source>
        <dbReference type="SAM" id="SignalP"/>
    </source>
</evidence>
<organism evidence="2 3">
    <name type="scientific">Datura stramonium</name>
    <name type="common">Jimsonweed</name>
    <name type="synonym">Common thornapple</name>
    <dbReference type="NCBI Taxonomy" id="4076"/>
    <lineage>
        <taxon>Eukaryota</taxon>
        <taxon>Viridiplantae</taxon>
        <taxon>Streptophyta</taxon>
        <taxon>Embryophyta</taxon>
        <taxon>Tracheophyta</taxon>
        <taxon>Spermatophyta</taxon>
        <taxon>Magnoliopsida</taxon>
        <taxon>eudicotyledons</taxon>
        <taxon>Gunneridae</taxon>
        <taxon>Pentapetalae</taxon>
        <taxon>asterids</taxon>
        <taxon>lamiids</taxon>
        <taxon>Solanales</taxon>
        <taxon>Solanaceae</taxon>
        <taxon>Solanoideae</taxon>
        <taxon>Datureae</taxon>
        <taxon>Datura</taxon>
    </lineage>
</organism>
<feature type="chain" id="PRO_5045915327" description="Transmembrane protein" evidence="1">
    <location>
        <begin position="22"/>
        <end position="83"/>
    </location>
</feature>
<reference evidence="2 3" key="1">
    <citation type="journal article" date="2021" name="BMC Genomics">
        <title>Datura genome reveals duplications of psychoactive alkaloid biosynthetic genes and high mutation rate following tissue culture.</title>
        <authorList>
            <person name="Rajewski A."/>
            <person name="Carter-House D."/>
            <person name="Stajich J."/>
            <person name="Litt A."/>
        </authorList>
    </citation>
    <scope>NUCLEOTIDE SEQUENCE [LARGE SCALE GENOMIC DNA]</scope>
    <source>
        <strain evidence="2">AR-01</strain>
    </source>
</reference>
<dbReference type="Proteomes" id="UP000823775">
    <property type="component" value="Unassembled WGS sequence"/>
</dbReference>
<protein>
    <recommendedName>
        <fullName evidence="4">Transmembrane protein</fullName>
    </recommendedName>
</protein>